<evidence type="ECO:0000256" key="2">
    <source>
        <dbReference type="ARBA" id="ARBA00022801"/>
    </source>
</evidence>
<dbReference type="AlphaFoldDB" id="A0A8B8FS39"/>
<dbReference type="CDD" id="cd00143">
    <property type="entry name" value="PP2Cc"/>
    <property type="match status" value="1"/>
</dbReference>
<reference evidence="7" key="1">
    <citation type="submission" date="2025-08" db="UniProtKB">
        <authorList>
            <consortium name="RefSeq"/>
        </authorList>
    </citation>
    <scope>IDENTIFICATION</scope>
    <source>
        <tissue evidence="7">Whole body</tissue>
    </source>
</reference>
<dbReference type="GO" id="GO:0005739">
    <property type="term" value="C:mitochondrion"/>
    <property type="evidence" value="ECO:0007669"/>
    <property type="project" value="TreeGrafter"/>
</dbReference>
<dbReference type="OrthoDB" id="420076at2759"/>
<organism evidence="6 7">
    <name type="scientific">Sipha flava</name>
    <name type="common">yellow sugarcane aphid</name>
    <dbReference type="NCBI Taxonomy" id="143950"/>
    <lineage>
        <taxon>Eukaryota</taxon>
        <taxon>Metazoa</taxon>
        <taxon>Ecdysozoa</taxon>
        <taxon>Arthropoda</taxon>
        <taxon>Hexapoda</taxon>
        <taxon>Insecta</taxon>
        <taxon>Pterygota</taxon>
        <taxon>Neoptera</taxon>
        <taxon>Paraneoptera</taxon>
        <taxon>Hemiptera</taxon>
        <taxon>Sternorrhyncha</taxon>
        <taxon>Aphidomorpha</taxon>
        <taxon>Aphidoidea</taxon>
        <taxon>Aphididae</taxon>
        <taxon>Sipha</taxon>
    </lineage>
</organism>
<dbReference type="PANTHER" id="PTHR13832">
    <property type="entry name" value="PROTEIN PHOSPHATASE 2C"/>
    <property type="match status" value="1"/>
</dbReference>
<evidence type="ECO:0000256" key="1">
    <source>
        <dbReference type="ARBA" id="ARBA00022723"/>
    </source>
</evidence>
<gene>
    <name evidence="7" type="primary">LOC112685929</name>
</gene>
<feature type="domain" description="PPM-type phosphatase" evidence="5">
    <location>
        <begin position="75"/>
        <end position="473"/>
    </location>
</feature>
<dbReference type="Proteomes" id="UP000694846">
    <property type="component" value="Unplaced"/>
</dbReference>
<evidence type="ECO:0000256" key="4">
    <source>
        <dbReference type="RuleBase" id="RU003465"/>
    </source>
</evidence>
<dbReference type="SUPFAM" id="SSF81606">
    <property type="entry name" value="PP2C-like"/>
    <property type="match status" value="1"/>
</dbReference>
<dbReference type="PROSITE" id="PS51746">
    <property type="entry name" value="PPM_2"/>
    <property type="match status" value="1"/>
</dbReference>
<dbReference type="RefSeq" id="XP_025413769.1">
    <property type="nucleotide sequence ID" value="XM_025557984.1"/>
</dbReference>
<keyword evidence="2 4" id="KW-0378">Hydrolase</keyword>
<accession>A0A8B8FS39</accession>
<dbReference type="InterPro" id="IPR001932">
    <property type="entry name" value="PPM-type_phosphatase-like_dom"/>
</dbReference>
<proteinExistence type="inferred from homology"/>
<dbReference type="SMART" id="SM00332">
    <property type="entry name" value="PP2Cc"/>
    <property type="match status" value="1"/>
</dbReference>
<dbReference type="PROSITE" id="PS01032">
    <property type="entry name" value="PPM_1"/>
    <property type="match status" value="1"/>
</dbReference>
<dbReference type="InterPro" id="IPR036457">
    <property type="entry name" value="PPM-type-like_dom_sf"/>
</dbReference>
<evidence type="ECO:0000259" key="5">
    <source>
        <dbReference type="PROSITE" id="PS51746"/>
    </source>
</evidence>
<protein>
    <submittedName>
        <fullName evidence="7">Pyruvate dehydrogenase [acetyl-transferring]-phosphatase 1, mitochondrial</fullName>
    </submittedName>
</protein>
<sequence length="483" mass="54812">MQVLVKITLLHFNMSFNLYANNVSFLGIKNVLKFQLHSKCIHKSVSARKMSPQEVTTILSSKEHIHEFEPSFGSIKAYETNQLESNSPIEDARAEAKCLLTSGMLFGVFDGHGGASCSHVITKRLFDYICVSLLPKPLLLEYLESGKQLVEMRNETFDLVSELKTIYAQSLKSYVLKIINEGQEHQFKMKDALEKAFLQLDEDMMTEARLKTNTEVDNLTLNVGLSGSVACVAHIDGPHLHIASTGDCLAVVGVYTDDETWMAKVMVEEHNTDNLQELNRVISEHPSNEKDTVIKYERLLGQLAPLRAFGDLRYKWSREMLLEHIVPKIGENAIPPFYYTPPYLTAKPQVAHHHLQPRDKFLVLATDGLWDFMTPLQVVRLVGEHMSGKITLTPLKLPRNNMKLSEINNLLLQRRDSLKRKPVDANACTHLIRNALGGTEYGVEHAKLSHLLNLPKNISRSFRDDISITIIYFNTEYLRHPQP</sequence>
<dbReference type="Gene3D" id="3.60.40.10">
    <property type="entry name" value="PPM-type phosphatase domain"/>
    <property type="match status" value="1"/>
</dbReference>
<dbReference type="GO" id="GO:0046872">
    <property type="term" value="F:metal ion binding"/>
    <property type="evidence" value="ECO:0007669"/>
    <property type="project" value="UniProtKB-KW"/>
</dbReference>
<dbReference type="Pfam" id="PF00481">
    <property type="entry name" value="PP2C"/>
    <property type="match status" value="1"/>
</dbReference>
<dbReference type="InterPro" id="IPR000222">
    <property type="entry name" value="PP2C_BS"/>
</dbReference>
<evidence type="ECO:0000256" key="3">
    <source>
        <dbReference type="ARBA" id="ARBA00022912"/>
    </source>
</evidence>
<keyword evidence="7" id="KW-0670">Pyruvate</keyword>
<dbReference type="GO" id="GO:0004741">
    <property type="term" value="F:[pyruvate dehydrogenase (acetyl-transferring)]-phosphatase activity"/>
    <property type="evidence" value="ECO:0007669"/>
    <property type="project" value="TreeGrafter"/>
</dbReference>
<dbReference type="InterPro" id="IPR015655">
    <property type="entry name" value="PP2C"/>
</dbReference>
<evidence type="ECO:0000313" key="6">
    <source>
        <dbReference type="Proteomes" id="UP000694846"/>
    </source>
</evidence>
<dbReference type="PANTHER" id="PTHR13832:SF792">
    <property type="entry name" value="GM14286P"/>
    <property type="match status" value="1"/>
</dbReference>
<dbReference type="GeneID" id="112685929"/>
<evidence type="ECO:0000313" key="7">
    <source>
        <dbReference type="RefSeq" id="XP_025413769.1"/>
    </source>
</evidence>
<keyword evidence="1" id="KW-0479">Metal-binding</keyword>
<name>A0A8B8FS39_9HEMI</name>
<keyword evidence="6" id="KW-1185">Reference proteome</keyword>
<dbReference type="CTD" id="31683"/>
<comment type="similarity">
    <text evidence="4">Belongs to the PP2C family.</text>
</comment>
<keyword evidence="3 4" id="KW-0904">Protein phosphatase</keyword>